<evidence type="ECO:0000256" key="1">
    <source>
        <dbReference type="ARBA" id="ARBA00004196"/>
    </source>
</evidence>
<dbReference type="Gene3D" id="2.40.420.20">
    <property type="match status" value="1"/>
</dbReference>
<dbReference type="Gene3D" id="1.10.287.470">
    <property type="entry name" value="Helix hairpin bin"/>
    <property type="match status" value="1"/>
</dbReference>
<keyword evidence="3" id="KW-0813">Transport</keyword>
<evidence type="ECO:0000259" key="5">
    <source>
        <dbReference type="Pfam" id="PF25917"/>
    </source>
</evidence>
<dbReference type="PANTHER" id="PTHR30469:SF15">
    <property type="entry name" value="HLYD FAMILY OF SECRETION PROTEINS"/>
    <property type="match status" value="1"/>
</dbReference>
<organism evidence="8 9">
    <name type="scientific">Microvirga arsenatis</name>
    <dbReference type="NCBI Taxonomy" id="2692265"/>
    <lineage>
        <taxon>Bacteria</taxon>
        <taxon>Pseudomonadati</taxon>
        <taxon>Pseudomonadota</taxon>
        <taxon>Alphaproteobacteria</taxon>
        <taxon>Hyphomicrobiales</taxon>
        <taxon>Methylobacteriaceae</taxon>
        <taxon>Microvirga</taxon>
    </lineage>
</organism>
<comment type="similarity">
    <text evidence="2">Belongs to the membrane fusion protein (MFP) (TC 8.A.1) family.</text>
</comment>
<keyword evidence="4" id="KW-0175">Coiled coil</keyword>
<evidence type="ECO:0000313" key="9">
    <source>
        <dbReference type="Proteomes" id="UP000818323"/>
    </source>
</evidence>
<feature type="domain" description="Multidrug resistance protein MdtA-like C-terminal permuted SH3" evidence="7">
    <location>
        <begin position="293"/>
        <end position="342"/>
    </location>
</feature>
<dbReference type="PANTHER" id="PTHR30469">
    <property type="entry name" value="MULTIDRUG RESISTANCE PROTEIN MDTA"/>
    <property type="match status" value="1"/>
</dbReference>
<feature type="domain" description="CusB-like beta-barrel" evidence="6">
    <location>
        <begin position="205"/>
        <end position="274"/>
    </location>
</feature>
<dbReference type="Pfam" id="PF25967">
    <property type="entry name" value="RND-MFP_C"/>
    <property type="match status" value="1"/>
</dbReference>
<dbReference type="InterPro" id="IPR058625">
    <property type="entry name" value="MdtA-like_BSH"/>
</dbReference>
<dbReference type="Gene3D" id="2.40.30.170">
    <property type="match status" value="1"/>
</dbReference>
<keyword evidence="9" id="KW-1185">Reference proteome</keyword>
<comment type="caution">
    <text evidence="8">The sequence shown here is derived from an EMBL/GenBank/DDBJ whole genome shotgun (WGS) entry which is preliminary data.</text>
</comment>
<dbReference type="SUPFAM" id="SSF111369">
    <property type="entry name" value="HlyD-like secretion proteins"/>
    <property type="match status" value="1"/>
</dbReference>
<evidence type="ECO:0000256" key="2">
    <source>
        <dbReference type="ARBA" id="ARBA00009477"/>
    </source>
</evidence>
<name>A0ABW9Z6I7_9HYPH</name>
<dbReference type="RefSeq" id="WP_161726821.1">
    <property type="nucleotide sequence ID" value="NZ_JAAAXI010000047.1"/>
</dbReference>
<proteinExistence type="inferred from homology"/>
<reference evidence="8 9" key="1">
    <citation type="submission" date="2020-01" db="EMBL/GenBank/DDBJ databases">
        <title>Microvirga sp. nov., an arsenate reduction bacterium isolated from Tibet hotspring sediments.</title>
        <authorList>
            <person name="Yuan C.-G."/>
        </authorList>
    </citation>
    <scope>NUCLEOTIDE SEQUENCE [LARGE SCALE GENOMIC DNA]</scope>
    <source>
        <strain evidence="8 9">SYSU G3D203</strain>
    </source>
</reference>
<accession>A0ABW9Z6I7</accession>
<sequence length="359" mass="37835">MRKSCPILMSIGLTLALGACQEQEAEVPAPVRPVLTVIAAPERVQQQGFVGTVEPQVRSSLGFRVLGRIVSRSASVGESVEKGAQLAGLDPLAFELAVRSAQADLSTAQAQWETTRATEARQRTLLEQNATTQAEFEAAQQARAAAEATVAQARANLVKAREQLGYTQLRADYAGVVTAVEAEIGQVVQPGETVVTLARPDLREVVVDLPEGIAAELQPGSRFDVALQLAPTVRAGGEVREIAPQADPATRTRRVRITLADPPDGFRLGTTVTAYPMAETALGIELPASALLERDGRTLVWVVNPATNTVSTREVQVSARNGQTIRVTGGLAPGDRAVTAGVNSLAPGQSVKILDEASS</sequence>
<evidence type="ECO:0000313" key="8">
    <source>
        <dbReference type="EMBL" id="NBJ27310.1"/>
    </source>
</evidence>
<evidence type="ECO:0000256" key="4">
    <source>
        <dbReference type="SAM" id="Coils"/>
    </source>
</evidence>
<dbReference type="Gene3D" id="2.40.50.100">
    <property type="match status" value="1"/>
</dbReference>
<feature type="coiled-coil region" evidence="4">
    <location>
        <begin position="129"/>
        <end position="163"/>
    </location>
</feature>
<dbReference type="NCBIfam" id="TIGR01730">
    <property type="entry name" value="RND_mfp"/>
    <property type="match status" value="1"/>
</dbReference>
<dbReference type="Pfam" id="PF25917">
    <property type="entry name" value="BSH_RND"/>
    <property type="match status" value="1"/>
</dbReference>
<protein>
    <submittedName>
        <fullName evidence="8">Efflux RND transporter periplasmic adaptor subunit</fullName>
    </submittedName>
</protein>
<evidence type="ECO:0000256" key="3">
    <source>
        <dbReference type="ARBA" id="ARBA00022448"/>
    </source>
</evidence>
<dbReference type="PROSITE" id="PS51257">
    <property type="entry name" value="PROKAR_LIPOPROTEIN"/>
    <property type="match status" value="1"/>
</dbReference>
<dbReference type="InterPro" id="IPR058792">
    <property type="entry name" value="Beta-barrel_RND_2"/>
</dbReference>
<dbReference type="InterPro" id="IPR058627">
    <property type="entry name" value="MdtA-like_C"/>
</dbReference>
<evidence type="ECO:0000259" key="6">
    <source>
        <dbReference type="Pfam" id="PF25954"/>
    </source>
</evidence>
<comment type="subcellular location">
    <subcellularLocation>
        <location evidence="1">Cell envelope</location>
    </subcellularLocation>
</comment>
<gene>
    <name evidence="8" type="ORF">GR303_23645</name>
</gene>
<dbReference type="Proteomes" id="UP000818323">
    <property type="component" value="Unassembled WGS sequence"/>
</dbReference>
<evidence type="ECO:0000259" key="7">
    <source>
        <dbReference type="Pfam" id="PF25967"/>
    </source>
</evidence>
<dbReference type="InterPro" id="IPR006143">
    <property type="entry name" value="RND_pump_MFP"/>
</dbReference>
<dbReference type="EMBL" id="JAAAXJ010000037">
    <property type="protein sequence ID" value="NBJ27310.1"/>
    <property type="molecule type" value="Genomic_DNA"/>
</dbReference>
<feature type="domain" description="Multidrug resistance protein MdtA-like barrel-sandwich hybrid" evidence="5">
    <location>
        <begin position="62"/>
        <end position="193"/>
    </location>
</feature>
<dbReference type="Pfam" id="PF25954">
    <property type="entry name" value="Beta-barrel_RND_2"/>
    <property type="match status" value="1"/>
</dbReference>